<evidence type="ECO:0000313" key="2">
    <source>
        <dbReference type="Proteomes" id="UP000790377"/>
    </source>
</evidence>
<dbReference type="Proteomes" id="UP000790377">
    <property type="component" value="Unassembled WGS sequence"/>
</dbReference>
<protein>
    <submittedName>
        <fullName evidence="1">Uncharacterized protein</fullName>
    </submittedName>
</protein>
<keyword evidence="2" id="KW-1185">Reference proteome</keyword>
<comment type="caution">
    <text evidence="1">The sequence shown here is derived from an EMBL/GenBank/DDBJ whole genome shotgun (WGS) entry which is preliminary data.</text>
</comment>
<feature type="non-terminal residue" evidence="1">
    <location>
        <position position="1"/>
    </location>
</feature>
<reference evidence="1" key="1">
    <citation type="journal article" date="2021" name="New Phytol.">
        <title>Evolutionary innovations through gain and loss of genes in the ectomycorrhizal Boletales.</title>
        <authorList>
            <person name="Wu G."/>
            <person name="Miyauchi S."/>
            <person name="Morin E."/>
            <person name="Kuo A."/>
            <person name="Drula E."/>
            <person name="Varga T."/>
            <person name="Kohler A."/>
            <person name="Feng B."/>
            <person name="Cao Y."/>
            <person name="Lipzen A."/>
            <person name="Daum C."/>
            <person name="Hundley H."/>
            <person name="Pangilinan J."/>
            <person name="Johnson J."/>
            <person name="Barry K."/>
            <person name="LaButti K."/>
            <person name="Ng V."/>
            <person name="Ahrendt S."/>
            <person name="Min B."/>
            <person name="Choi I.G."/>
            <person name="Park H."/>
            <person name="Plett J.M."/>
            <person name="Magnuson J."/>
            <person name="Spatafora J.W."/>
            <person name="Nagy L.G."/>
            <person name="Henrissat B."/>
            <person name="Grigoriev I.V."/>
            <person name="Yang Z.L."/>
            <person name="Xu J."/>
            <person name="Martin F.M."/>
        </authorList>
    </citation>
    <scope>NUCLEOTIDE SEQUENCE</scope>
    <source>
        <strain evidence="1">ATCC 28755</strain>
    </source>
</reference>
<gene>
    <name evidence="1" type="ORF">BJ138DRAFT_1014824</name>
</gene>
<proteinExistence type="predicted"/>
<dbReference type="EMBL" id="MU267921">
    <property type="protein sequence ID" value="KAH7907268.1"/>
    <property type="molecule type" value="Genomic_DNA"/>
</dbReference>
<evidence type="ECO:0000313" key="1">
    <source>
        <dbReference type="EMBL" id="KAH7907268.1"/>
    </source>
</evidence>
<accession>A0ACB8A2I3</accession>
<name>A0ACB8A2I3_9AGAM</name>
<organism evidence="1 2">
    <name type="scientific">Hygrophoropsis aurantiaca</name>
    <dbReference type="NCBI Taxonomy" id="72124"/>
    <lineage>
        <taxon>Eukaryota</taxon>
        <taxon>Fungi</taxon>
        <taxon>Dikarya</taxon>
        <taxon>Basidiomycota</taxon>
        <taxon>Agaricomycotina</taxon>
        <taxon>Agaricomycetes</taxon>
        <taxon>Agaricomycetidae</taxon>
        <taxon>Boletales</taxon>
        <taxon>Coniophorineae</taxon>
        <taxon>Hygrophoropsidaceae</taxon>
        <taxon>Hygrophoropsis</taxon>
    </lineage>
</organism>
<sequence length="172" mass="19840">ILTDCTKGPQKIIWERSKRLWPHHHAPWTHPSIGAILGCGSIKRLKDANNEQNETLTNPIEVRKPKYQDGKARLLSILLAESAYLIWVIRCEIVIQGKEIPDRIIAKRWIDTINRRIQTDRFLAKNRNYRKINSSLVKNTWKGTLKNEESIQTDWVTALEVLVGIDSPDPSI</sequence>